<evidence type="ECO:0000256" key="6">
    <source>
        <dbReference type="ARBA" id="ARBA00022917"/>
    </source>
</evidence>
<evidence type="ECO:0000256" key="10">
    <source>
        <dbReference type="ARBA" id="ARBA00049255"/>
    </source>
</evidence>
<evidence type="ECO:0000313" key="13">
    <source>
        <dbReference type="EMBL" id="SNW62403.1"/>
    </source>
</evidence>
<evidence type="ECO:0000256" key="1">
    <source>
        <dbReference type="ARBA" id="ARBA00008226"/>
    </source>
</evidence>
<evidence type="ECO:0000256" key="8">
    <source>
        <dbReference type="ARBA" id="ARBA00023146"/>
    </source>
</evidence>
<dbReference type="PANTHER" id="PTHR11538:SF41">
    <property type="entry name" value="PHENYLALANINE--TRNA LIGASE, MITOCHONDRIAL"/>
    <property type="match status" value="1"/>
</dbReference>
<dbReference type="GO" id="GO:0005524">
    <property type="term" value="F:ATP binding"/>
    <property type="evidence" value="ECO:0007669"/>
    <property type="project" value="UniProtKB-KW"/>
</dbReference>
<evidence type="ECO:0000256" key="7">
    <source>
        <dbReference type="ARBA" id="ARBA00022946"/>
    </source>
</evidence>
<evidence type="ECO:0000313" key="14">
    <source>
        <dbReference type="Proteomes" id="UP000236316"/>
    </source>
</evidence>
<comment type="similarity">
    <text evidence="1">Belongs to the class-II aminoacyl-tRNA synthetase family.</text>
</comment>
<reference evidence="13" key="1">
    <citation type="submission" date="2017-08" db="EMBL/GenBank/DDBJ databases">
        <authorList>
            <consortium name="Urmite Genomes"/>
        </authorList>
    </citation>
    <scope>NUCLEOTIDE SEQUENCE [LARGE SCALE GENOMIC DNA]</scope>
    <source>
        <strain evidence="13">IHUMI-LCC2</strain>
    </source>
</reference>
<dbReference type="GO" id="GO:0043039">
    <property type="term" value="P:tRNA aminoacylation"/>
    <property type="evidence" value="ECO:0007669"/>
    <property type="project" value="InterPro"/>
</dbReference>
<dbReference type="PROSITE" id="PS50862">
    <property type="entry name" value="AA_TRNA_LIGASE_II"/>
    <property type="match status" value="1"/>
</dbReference>
<dbReference type="SMART" id="SM00896">
    <property type="entry name" value="FDX-ACB"/>
    <property type="match status" value="1"/>
</dbReference>
<evidence type="ECO:0000256" key="2">
    <source>
        <dbReference type="ARBA" id="ARBA00012814"/>
    </source>
</evidence>
<feature type="domain" description="FDX-ACB" evidence="12">
    <location>
        <begin position="257"/>
        <end position="403"/>
    </location>
</feature>
<evidence type="ECO:0000256" key="9">
    <source>
        <dbReference type="ARBA" id="ARBA00031194"/>
    </source>
</evidence>
<dbReference type="Gene3D" id="3.30.930.10">
    <property type="entry name" value="Bira Bifunctional Protein, Domain 2"/>
    <property type="match status" value="2"/>
</dbReference>
<keyword evidence="4" id="KW-0547">Nucleotide-binding</keyword>
<dbReference type="InterPro" id="IPR002319">
    <property type="entry name" value="Phenylalanyl-tRNA_Synthase"/>
</dbReference>
<dbReference type="CDD" id="cd00496">
    <property type="entry name" value="PheRS_alpha_core"/>
    <property type="match status" value="1"/>
</dbReference>
<dbReference type="Gene3D" id="3.30.70.380">
    <property type="entry name" value="Ferrodoxin-fold anticodon-binding domain"/>
    <property type="match status" value="1"/>
</dbReference>
<keyword evidence="3" id="KW-0436">Ligase</keyword>
<dbReference type="RefSeq" id="YP_009448705.1">
    <property type="nucleotide sequence ID" value="NC_036594.1"/>
</dbReference>
<dbReference type="SUPFAM" id="SSF55681">
    <property type="entry name" value="Class II aaRS and biotin synthetases"/>
    <property type="match status" value="1"/>
</dbReference>
<dbReference type="PROSITE" id="PS51447">
    <property type="entry name" value="FDX_ACB"/>
    <property type="match status" value="1"/>
</dbReference>
<keyword evidence="6" id="KW-0648">Protein biosynthesis</keyword>
<protein>
    <recommendedName>
        <fullName evidence="2">phenylalanine--tRNA ligase</fullName>
        <ecNumber evidence="2">6.1.1.20</ecNumber>
    </recommendedName>
    <alternativeName>
        <fullName evidence="9">Phenylalanyl-tRNA synthetase</fullName>
    </alternativeName>
</protein>
<evidence type="ECO:0000256" key="5">
    <source>
        <dbReference type="ARBA" id="ARBA00022840"/>
    </source>
</evidence>
<dbReference type="GO" id="GO:0000049">
    <property type="term" value="F:tRNA binding"/>
    <property type="evidence" value="ECO:0007669"/>
    <property type="project" value="InterPro"/>
</dbReference>
<evidence type="ECO:0000259" key="12">
    <source>
        <dbReference type="PROSITE" id="PS51447"/>
    </source>
</evidence>
<gene>
    <name evidence="13" type="ORF">ORPV_499</name>
</gene>
<dbReference type="PANTHER" id="PTHR11538">
    <property type="entry name" value="PHENYLALANYL-TRNA SYNTHETASE"/>
    <property type="match status" value="1"/>
</dbReference>
<name>A0A2I2L4E3_9VIRU</name>
<organism evidence="13">
    <name type="scientific">Orpheovirus IHUMI-LCC2</name>
    <dbReference type="NCBI Taxonomy" id="2023057"/>
    <lineage>
        <taxon>Viruses</taxon>
        <taxon>Varidnaviria</taxon>
        <taxon>Bamfordvirae</taxon>
        <taxon>Nucleocytoviricota</taxon>
        <taxon>Megaviricetes</taxon>
        <taxon>Pimascovirales</taxon>
        <taxon>Ocovirineae</taxon>
        <taxon>Orpheoviridae</taxon>
        <taxon>Alphaorpheovirus</taxon>
        <taxon>Alphaorpheovirus massiliense</taxon>
    </lineage>
</organism>
<dbReference type="Pfam" id="PF01409">
    <property type="entry name" value="tRNA-synt_2d"/>
    <property type="match status" value="1"/>
</dbReference>
<evidence type="ECO:0000256" key="3">
    <source>
        <dbReference type="ARBA" id="ARBA00022598"/>
    </source>
</evidence>
<dbReference type="KEGG" id="vg:35382293"/>
<sequence>MSNIPKSIKEKIGKNIHNKPNHPIQLIKEHIYKYFGDEYVKVDNLSPIVSVHDNFDALLIPKDHPARSKSDTYYLDDVNVLRTHTSAHQSQLLKDGHTKFLVTGDVYRKDEIDRSHYPVFHQMEGVSLLSKDVDAEKELISLLSGLAEYLFGNAEPGRERLEYRINPDYFPFTNPSYEIEVKYEGNWLEILGCGVMRKEILDNAGVKNMNGIAWGLGLERIAMKLCNIPDIRNLWCEDDKFLSQWSDGNLNKFKSYSTLDPISKDISFWLNKNEKKEELAKYAYEFHELVNKRLEESGKAAVLSDKDISEFARKDEDKKEGKWEEENDFYEIIRELGSDMVQEVKLIDTFFHPKKLMHSRTYRITYSSNDPNLTNPSQLNENANLLHSNISSEIQSKLYVTLR</sequence>
<dbReference type="GO" id="GO:0004826">
    <property type="term" value="F:phenylalanine-tRNA ligase activity"/>
    <property type="evidence" value="ECO:0007669"/>
    <property type="project" value="UniProtKB-EC"/>
</dbReference>
<proteinExistence type="inferred from homology"/>
<dbReference type="EC" id="6.1.1.20" evidence="2"/>
<keyword evidence="7" id="KW-0809">Transit peptide</keyword>
<dbReference type="SUPFAM" id="SSF54991">
    <property type="entry name" value="Anticodon-binding domain of PheRS"/>
    <property type="match status" value="1"/>
</dbReference>
<comment type="catalytic activity">
    <reaction evidence="10">
        <text>tRNA(Phe) + L-phenylalanine + ATP = L-phenylalanyl-tRNA(Phe) + AMP + diphosphate + H(+)</text>
        <dbReference type="Rhea" id="RHEA:19413"/>
        <dbReference type="Rhea" id="RHEA-COMP:9668"/>
        <dbReference type="Rhea" id="RHEA-COMP:9699"/>
        <dbReference type="ChEBI" id="CHEBI:15378"/>
        <dbReference type="ChEBI" id="CHEBI:30616"/>
        <dbReference type="ChEBI" id="CHEBI:33019"/>
        <dbReference type="ChEBI" id="CHEBI:58095"/>
        <dbReference type="ChEBI" id="CHEBI:78442"/>
        <dbReference type="ChEBI" id="CHEBI:78531"/>
        <dbReference type="ChEBI" id="CHEBI:456215"/>
        <dbReference type="EC" id="6.1.1.20"/>
    </reaction>
</comment>
<dbReference type="InterPro" id="IPR045864">
    <property type="entry name" value="aa-tRNA-synth_II/BPL/LPL"/>
</dbReference>
<evidence type="ECO:0000256" key="4">
    <source>
        <dbReference type="ARBA" id="ARBA00022741"/>
    </source>
</evidence>
<dbReference type="EMBL" id="LT906555">
    <property type="protein sequence ID" value="SNW62403.1"/>
    <property type="molecule type" value="Genomic_DNA"/>
</dbReference>
<keyword evidence="5" id="KW-0067">ATP-binding</keyword>
<dbReference type="InterPro" id="IPR005121">
    <property type="entry name" value="Fdx_antiC-bd"/>
</dbReference>
<dbReference type="InterPro" id="IPR006195">
    <property type="entry name" value="aa-tRNA-synth_II"/>
</dbReference>
<keyword evidence="14" id="KW-1185">Reference proteome</keyword>
<feature type="domain" description="Aminoacyl-transfer RNA synthetases class-II family profile" evidence="11">
    <location>
        <begin position="104"/>
        <end position="261"/>
    </location>
</feature>
<dbReference type="InterPro" id="IPR036690">
    <property type="entry name" value="Fdx_antiC-bd_sf"/>
</dbReference>
<dbReference type="Proteomes" id="UP000236316">
    <property type="component" value="Segment"/>
</dbReference>
<keyword evidence="8 13" id="KW-0030">Aminoacyl-tRNA synthetase</keyword>
<evidence type="ECO:0000259" key="11">
    <source>
        <dbReference type="PROSITE" id="PS50862"/>
    </source>
</evidence>
<accession>A0A2I2L4E3</accession>
<dbReference type="GeneID" id="35382293"/>